<organism evidence="1 2">
    <name type="scientific">Marasmius oreades</name>
    <name type="common">fairy-ring Marasmius</name>
    <dbReference type="NCBI Taxonomy" id="181124"/>
    <lineage>
        <taxon>Eukaryota</taxon>
        <taxon>Fungi</taxon>
        <taxon>Dikarya</taxon>
        <taxon>Basidiomycota</taxon>
        <taxon>Agaricomycotina</taxon>
        <taxon>Agaricomycetes</taxon>
        <taxon>Agaricomycetidae</taxon>
        <taxon>Agaricales</taxon>
        <taxon>Marasmiineae</taxon>
        <taxon>Marasmiaceae</taxon>
        <taxon>Marasmius</taxon>
    </lineage>
</organism>
<dbReference type="InterPro" id="IPR032675">
    <property type="entry name" value="LRR_dom_sf"/>
</dbReference>
<dbReference type="RefSeq" id="XP_043009764.1">
    <property type="nucleotide sequence ID" value="XM_043151684.1"/>
</dbReference>
<dbReference type="Proteomes" id="UP001049176">
    <property type="component" value="Chromosome 4"/>
</dbReference>
<dbReference type="KEGG" id="more:E1B28_006976"/>
<keyword evidence="2" id="KW-1185">Reference proteome</keyword>
<evidence type="ECO:0000313" key="2">
    <source>
        <dbReference type="Proteomes" id="UP001049176"/>
    </source>
</evidence>
<reference evidence="1" key="1">
    <citation type="journal article" date="2021" name="Genome Biol. Evol.">
        <title>The assembled and annotated genome of the fairy-ring fungus Marasmius oreades.</title>
        <authorList>
            <person name="Hiltunen M."/>
            <person name="Ament-Velasquez S.L."/>
            <person name="Johannesson H."/>
        </authorList>
    </citation>
    <scope>NUCLEOTIDE SEQUENCE</scope>
    <source>
        <strain evidence="1">03SP1</strain>
    </source>
</reference>
<evidence type="ECO:0000313" key="1">
    <source>
        <dbReference type="EMBL" id="KAG7093294.1"/>
    </source>
</evidence>
<gene>
    <name evidence="1" type="ORF">E1B28_006976</name>
</gene>
<dbReference type="Gene3D" id="3.80.10.10">
    <property type="entry name" value="Ribonuclease Inhibitor"/>
    <property type="match status" value="1"/>
</dbReference>
<sequence length="304" mass="35175">MGYLHHEFRWPWFRRALREAPKLTTVTIRSPSLHHCGLPFSQLTTWRVLKITSDYGLNQFFEFARACGRLKNLTLEILSYSVPPRELREVELPSLQKLSLTSYVYDIRWLYGVLASLVIPSLEECNIQCRDWPGSSFLDMVRRSSSSLKRMRLAVLQTLTSSLACSPLFDVLQAASELTHFEFVMGRADNDHPTYLTLMANDMISTLFNRLQNDPNTFLPKLNLLSLEFSHVTLNTQLVERVLEVVSARQLTLYPLKEFRLRVVRPVVGKKVGGKFVIGPELLERIRVLDESRIKVLFVDRFEE</sequence>
<dbReference type="GeneID" id="66076052"/>
<proteinExistence type="predicted"/>
<dbReference type="AlphaFoldDB" id="A0A9P7S0N9"/>
<protein>
    <recommendedName>
        <fullName evidence="3">F-box domain-containing protein</fullName>
    </recommendedName>
</protein>
<comment type="caution">
    <text evidence="1">The sequence shown here is derived from an EMBL/GenBank/DDBJ whole genome shotgun (WGS) entry which is preliminary data.</text>
</comment>
<evidence type="ECO:0008006" key="3">
    <source>
        <dbReference type="Google" id="ProtNLM"/>
    </source>
</evidence>
<accession>A0A9P7S0N9</accession>
<dbReference type="OrthoDB" id="3116044at2759"/>
<dbReference type="EMBL" id="CM032184">
    <property type="protein sequence ID" value="KAG7093294.1"/>
    <property type="molecule type" value="Genomic_DNA"/>
</dbReference>
<name>A0A9P7S0N9_9AGAR</name>